<evidence type="ECO:0000313" key="3">
    <source>
        <dbReference type="Proteomes" id="UP000664904"/>
    </source>
</evidence>
<dbReference type="AlphaFoldDB" id="A0A975HLM0"/>
<dbReference type="InterPro" id="IPR021452">
    <property type="entry name" value="DUF3103"/>
</dbReference>
<keyword evidence="1" id="KW-0732">Signal</keyword>
<accession>A0A975HLM0</accession>
<keyword evidence="3" id="KW-1185">Reference proteome</keyword>
<dbReference type="EMBL" id="CP072133">
    <property type="protein sequence ID" value="QTH70180.1"/>
    <property type="molecule type" value="Genomic_DNA"/>
</dbReference>
<evidence type="ECO:0000256" key="1">
    <source>
        <dbReference type="SAM" id="SignalP"/>
    </source>
</evidence>
<reference evidence="2" key="1">
    <citation type="submission" date="2021-03" db="EMBL/GenBank/DDBJ databases">
        <title>Complete Genome of Pseudoalteromonas xiamenensis STKMTI.2, a new potential marine bacterium producing anti-Vibrio compounds.</title>
        <authorList>
            <person name="Handayani D.P."/>
            <person name="Isnansetyo A."/>
            <person name="Istiqomah I."/>
            <person name="Jumina J."/>
        </authorList>
    </citation>
    <scope>NUCLEOTIDE SEQUENCE</scope>
    <source>
        <strain evidence="2">STKMTI.2</strain>
    </source>
</reference>
<proteinExistence type="predicted"/>
<protein>
    <submittedName>
        <fullName evidence="2">DUF3103 family protein</fullName>
    </submittedName>
</protein>
<dbReference type="KEGG" id="pxi:J5O05_08945"/>
<dbReference type="Pfam" id="PF11301">
    <property type="entry name" value="DUF3103"/>
    <property type="match status" value="1"/>
</dbReference>
<evidence type="ECO:0000313" key="2">
    <source>
        <dbReference type="EMBL" id="QTH70180.1"/>
    </source>
</evidence>
<feature type="signal peptide" evidence="1">
    <location>
        <begin position="1"/>
        <end position="22"/>
    </location>
</feature>
<dbReference type="RefSeq" id="WP_208841776.1">
    <property type="nucleotide sequence ID" value="NZ_CP072133.1"/>
</dbReference>
<organism evidence="2 3">
    <name type="scientific">Pseudoalteromonas xiamenensis</name>
    <dbReference type="NCBI Taxonomy" id="882626"/>
    <lineage>
        <taxon>Bacteria</taxon>
        <taxon>Pseudomonadati</taxon>
        <taxon>Pseudomonadota</taxon>
        <taxon>Gammaproteobacteria</taxon>
        <taxon>Alteromonadales</taxon>
        <taxon>Pseudoalteromonadaceae</taxon>
        <taxon>Pseudoalteromonas</taxon>
    </lineage>
</organism>
<dbReference type="Proteomes" id="UP000664904">
    <property type="component" value="Chromosome"/>
</dbReference>
<name>A0A975HLM0_9GAMM</name>
<gene>
    <name evidence="2" type="ORF">J5O05_08945</name>
</gene>
<feature type="chain" id="PRO_5037007996" evidence="1">
    <location>
        <begin position="23"/>
        <end position="379"/>
    </location>
</feature>
<sequence length="379" mass="42367">MNALSTILFAGLAATTAANVNAEPVEQTLTVEQQSMSVFSQKQIMAKQLAKQLPQSAAHWQSAFSSYQLNVSVDELRAPSTLKQQLRSFNSQTRAMQGLNEDGQQLYRLRLVNGEMLAQWQQGETPLIAYAPQGDEKQWQYIEAFDSKGNVHLLDVYAQPNVPVLVLEVNAKQSLREGLAVMQAEFDRARGVTFAAKDQSISGTDAPISTSVINRIRLNDDQEPWILGDAEIYAVVNGVNPSRDEPVLDVVDMPYLDTDGRDYAPNQILIYWDRYRWQAADVLLMEHDDNTNYKTLATTLLDIVAAAMRAIPDPTVQGYALIPQLTNQLIKAMPDHWFSNDDDYVDVFYTLFEGRQYVGQMGASGNARMSLSPLTINPR</sequence>